<dbReference type="Proteomes" id="UP001165090">
    <property type="component" value="Unassembled WGS sequence"/>
</dbReference>
<accession>A0ABQ5RZM5</accession>
<feature type="compositionally biased region" description="Low complexity" evidence="1">
    <location>
        <begin position="122"/>
        <end position="134"/>
    </location>
</feature>
<name>A0ABQ5RZM5_9CHLO</name>
<evidence type="ECO:0000256" key="1">
    <source>
        <dbReference type="SAM" id="MobiDB-lite"/>
    </source>
</evidence>
<keyword evidence="3" id="KW-1185">Reference proteome</keyword>
<feature type="region of interest" description="Disordered" evidence="1">
    <location>
        <begin position="328"/>
        <end position="347"/>
    </location>
</feature>
<sequence>MAHLTVSEGMEMSLGRLFYAAGAVFGVARGLLEVTARLVLAGLHAAIAKDTFLKPIQVSRKVEGLLLFVWRVRTVQAVTSVSPDHALLAIAFVQTKVPVIALEPPRTIKVDEPVPHGPTDISGAPSASASSGKKAFSQTLPAEASWTSIDAAAWSSADVNTASSDAASGDSGREIPGNSTNVQLPKVAAEAAANVVDISIMDGDTVLSAENGDVGDVSLPSDLKIIAAGTADVDPDAADVPAAAEAGGDAPEQLLLLQSTHTSPLFAIELPTEEEVVTAISCSEIPNGDVSVSNHFEHDDPPLEPTRQSEMAAELERSLSPSRILKVPHESEEAFSESGESGSTAISFGTVNSVDTLTGLPMSRRLKAAITTPSVASSTVSTPGLPLSQRLEERRHNSRRKGAHKARAR</sequence>
<feature type="region of interest" description="Disordered" evidence="1">
    <location>
        <begin position="110"/>
        <end position="134"/>
    </location>
</feature>
<feature type="region of interest" description="Disordered" evidence="1">
    <location>
        <begin position="161"/>
        <end position="181"/>
    </location>
</feature>
<gene>
    <name evidence="2" type="ORF">VaNZ11_005816</name>
</gene>
<organism evidence="2 3">
    <name type="scientific">Volvox africanus</name>
    <dbReference type="NCBI Taxonomy" id="51714"/>
    <lineage>
        <taxon>Eukaryota</taxon>
        <taxon>Viridiplantae</taxon>
        <taxon>Chlorophyta</taxon>
        <taxon>core chlorophytes</taxon>
        <taxon>Chlorophyceae</taxon>
        <taxon>CS clade</taxon>
        <taxon>Chlamydomonadales</taxon>
        <taxon>Volvocaceae</taxon>
        <taxon>Volvox</taxon>
    </lineage>
</organism>
<evidence type="ECO:0000313" key="3">
    <source>
        <dbReference type="Proteomes" id="UP001165090"/>
    </source>
</evidence>
<dbReference type="EMBL" id="BSDZ01000014">
    <property type="protein sequence ID" value="GLI62960.1"/>
    <property type="molecule type" value="Genomic_DNA"/>
</dbReference>
<reference evidence="2 3" key="1">
    <citation type="journal article" date="2023" name="IScience">
        <title>Expanded male sex-determining region conserved during the evolution of homothallism in the green alga Volvox.</title>
        <authorList>
            <person name="Yamamoto K."/>
            <person name="Matsuzaki R."/>
            <person name="Mahakham W."/>
            <person name="Heman W."/>
            <person name="Sekimoto H."/>
            <person name="Kawachi M."/>
            <person name="Minakuchi Y."/>
            <person name="Toyoda A."/>
            <person name="Nozaki H."/>
        </authorList>
    </citation>
    <scope>NUCLEOTIDE SEQUENCE [LARGE SCALE GENOMIC DNA]</scope>
    <source>
        <strain evidence="2 3">NIES-4468</strain>
    </source>
</reference>
<feature type="compositionally biased region" description="Low complexity" evidence="1">
    <location>
        <begin position="371"/>
        <end position="383"/>
    </location>
</feature>
<feature type="compositionally biased region" description="Basic residues" evidence="1">
    <location>
        <begin position="396"/>
        <end position="409"/>
    </location>
</feature>
<feature type="region of interest" description="Disordered" evidence="1">
    <location>
        <begin position="288"/>
        <end position="307"/>
    </location>
</feature>
<protein>
    <submittedName>
        <fullName evidence="2">Uncharacterized protein</fullName>
    </submittedName>
</protein>
<feature type="region of interest" description="Disordered" evidence="1">
    <location>
        <begin position="371"/>
        <end position="409"/>
    </location>
</feature>
<comment type="caution">
    <text evidence="2">The sequence shown here is derived from an EMBL/GenBank/DDBJ whole genome shotgun (WGS) entry which is preliminary data.</text>
</comment>
<evidence type="ECO:0000313" key="2">
    <source>
        <dbReference type="EMBL" id="GLI62960.1"/>
    </source>
</evidence>
<proteinExistence type="predicted"/>